<dbReference type="AlphaFoldDB" id="A0A3P1XWD8"/>
<evidence type="ECO:0000313" key="3">
    <source>
        <dbReference type="EMBL" id="RRD76205.1"/>
    </source>
</evidence>
<evidence type="ECO:0000256" key="1">
    <source>
        <dbReference type="SAM" id="MobiDB-lite"/>
    </source>
</evidence>
<reference evidence="4 5" key="1">
    <citation type="submission" date="2018-11" db="EMBL/GenBank/DDBJ databases">
        <title>Genomes From Bacteria Associated with the Canine Oral Cavity: a Test Case for Automated Genome-Based Taxonomic Assignment.</title>
        <authorList>
            <person name="Coil D.A."/>
            <person name="Jospin G."/>
            <person name="Darling A.E."/>
            <person name="Wallis C."/>
            <person name="Davis I.J."/>
            <person name="Harris S."/>
            <person name="Eisen J.A."/>
            <person name="Holcombe L.J."/>
            <person name="O'Flynn C."/>
        </authorList>
    </citation>
    <scope>NUCLEOTIDE SEQUENCE [LARGE SCALE GENOMIC DNA]</scope>
    <source>
        <strain evidence="3 5">OH1426_COT-023</strain>
        <strain evidence="2 4">OH2617_COT-023</strain>
    </source>
</reference>
<feature type="compositionally biased region" description="Basic and acidic residues" evidence="1">
    <location>
        <begin position="220"/>
        <end position="232"/>
    </location>
</feature>
<feature type="region of interest" description="Disordered" evidence="1">
    <location>
        <begin position="220"/>
        <end position="246"/>
    </location>
</feature>
<comment type="caution">
    <text evidence="2">The sequence shown here is derived from an EMBL/GenBank/DDBJ whole genome shotgun (WGS) entry which is preliminary data.</text>
</comment>
<dbReference type="EMBL" id="RQYS01000014">
    <property type="protein sequence ID" value="RRD62247.1"/>
    <property type="molecule type" value="Genomic_DNA"/>
</dbReference>
<dbReference type="RefSeq" id="WP_124751062.1">
    <property type="nucleotide sequence ID" value="NZ_RQYN01000015.1"/>
</dbReference>
<sequence>MLRVNYNELSTKVLGNLSNRTIEVISPVYQSGVLQHNPLVEVLIATNKSYQAIVIKNTYSGLGNPVAQADLVRDKVYRNLRRMLQGMAGFNDTPKGKAAEALLTVFEEAGDIYGLSYADENVVMQTLIKHLDEPVNLGHLSTVMAKDEYDALKQAQAAFEAISAEQTDANSALRQKQSASGARRALHQALRDIFSLVSAMKNVAGWEDLYHDLNELIKEARQSNRKPSKGESEPPAASGDGHPENE</sequence>
<dbReference type="EMBL" id="RQYN01000015">
    <property type="protein sequence ID" value="RRD76205.1"/>
    <property type="molecule type" value="Genomic_DNA"/>
</dbReference>
<organism evidence="2 4">
    <name type="scientific">Tannerella forsythia</name>
    <name type="common">Bacteroides forsythus</name>
    <dbReference type="NCBI Taxonomy" id="28112"/>
    <lineage>
        <taxon>Bacteria</taxon>
        <taxon>Pseudomonadati</taxon>
        <taxon>Bacteroidota</taxon>
        <taxon>Bacteroidia</taxon>
        <taxon>Bacteroidales</taxon>
        <taxon>Tannerellaceae</taxon>
        <taxon>Tannerella</taxon>
    </lineage>
</organism>
<accession>A0A3P1XWD8</accession>
<dbReference type="Proteomes" id="UP000279860">
    <property type="component" value="Unassembled WGS sequence"/>
</dbReference>
<name>A0A3P1XWD8_TANFO</name>
<evidence type="ECO:0000313" key="4">
    <source>
        <dbReference type="Proteomes" id="UP000278609"/>
    </source>
</evidence>
<dbReference type="Proteomes" id="UP000278609">
    <property type="component" value="Unassembled WGS sequence"/>
</dbReference>
<gene>
    <name evidence="2" type="ORF">EII40_04405</name>
    <name evidence="3" type="ORF">EII41_05580</name>
</gene>
<dbReference type="OrthoDB" id="1452914at2"/>
<proteinExistence type="predicted"/>
<dbReference type="InterPro" id="IPR046228">
    <property type="entry name" value="DUF6261"/>
</dbReference>
<evidence type="ECO:0000313" key="5">
    <source>
        <dbReference type="Proteomes" id="UP000279860"/>
    </source>
</evidence>
<protein>
    <submittedName>
        <fullName evidence="2">Uncharacterized protein</fullName>
    </submittedName>
</protein>
<evidence type="ECO:0000313" key="2">
    <source>
        <dbReference type="EMBL" id="RRD62247.1"/>
    </source>
</evidence>
<dbReference type="Pfam" id="PF19775">
    <property type="entry name" value="DUF6261"/>
    <property type="match status" value="1"/>
</dbReference>